<organism evidence="1 2">
    <name type="scientific">Clostridium aciditolerans</name>
    <dbReference type="NCBI Taxonomy" id="339861"/>
    <lineage>
        <taxon>Bacteria</taxon>
        <taxon>Bacillati</taxon>
        <taxon>Bacillota</taxon>
        <taxon>Clostridia</taxon>
        <taxon>Eubacteriales</taxon>
        <taxon>Clostridiaceae</taxon>
        <taxon>Clostridium</taxon>
    </lineage>
</organism>
<dbReference type="RefSeq" id="WP_211144949.1">
    <property type="nucleotide sequence ID" value="NZ_JAEEGB010000048.1"/>
</dbReference>
<evidence type="ECO:0000313" key="2">
    <source>
        <dbReference type="Proteomes" id="UP000622687"/>
    </source>
</evidence>
<name>A0A934I3Z7_9CLOT</name>
<comment type="caution">
    <text evidence="1">The sequence shown here is derived from an EMBL/GenBank/DDBJ whole genome shotgun (WGS) entry which is preliminary data.</text>
</comment>
<gene>
    <name evidence="1" type="ORF">I6U51_23310</name>
</gene>
<dbReference type="AlphaFoldDB" id="A0A934I3Z7"/>
<protein>
    <submittedName>
        <fullName evidence="1">Uncharacterized protein</fullName>
    </submittedName>
</protein>
<dbReference type="Proteomes" id="UP000622687">
    <property type="component" value="Unassembled WGS sequence"/>
</dbReference>
<keyword evidence="2" id="KW-1185">Reference proteome</keyword>
<proteinExistence type="predicted"/>
<sequence length="81" mass="9626">MKAGEKIKKVILNLQDEDGLYSHNFRISEEDIMYDENRNKVDLKEIIFAEIYSNEMILHLKNDDRYLLTYEGIDKLDASKK</sequence>
<reference evidence="1" key="1">
    <citation type="submission" date="2020-12" db="EMBL/GenBank/DDBJ databases">
        <title>Clostridium thailandense sp. nov., a novel acetogenic bacterium isolated from peat land soil in Thailand.</title>
        <authorList>
            <person name="Chaikitkaew S."/>
            <person name="Birkeland N.K."/>
        </authorList>
    </citation>
    <scope>NUCLEOTIDE SEQUENCE</scope>
    <source>
        <strain evidence="1">DSM 17425</strain>
    </source>
</reference>
<accession>A0A934I3Z7</accession>
<dbReference type="EMBL" id="JAEEGB010000048">
    <property type="protein sequence ID" value="MBI6875605.1"/>
    <property type="molecule type" value="Genomic_DNA"/>
</dbReference>
<evidence type="ECO:0000313" key="1">
    <source>
        <dbReference type="EMBL" id="MBI6875605.1"/>
    </source>
</evidence>